<dbReference type="PANTHER" id="PTHR36835:SF1">
    <property type="entry name" value="CYTOCHROME BO(3) UBIQUINOL OXIDASE SUBUNIT 4"/>
    <property type="match status" value="1"/>
</dbReference>
<comment type="similarity">
    <text evidence="2">Belongs to the cytochrome c oxidase bacterial subunit 4 family.</text>
</comment>
<comment type="subcellular location">
    <subcellularLocation>
        <location evidence="1">Cell membrane</location>
        <topology evidence="1">Multi-pass membrane protein</topology>
    </subcellularLocation>
</comment>
<keyword evidence="8" id="KW-0560">Oxidoreductase</keyword>
<evidence type="ECO:0000256" key="5">
    <source>
        <dbReference type="ARBA" id="ARBA00022692"/>
    </source>
</evidence>
<evidence type="ECO:0000256" key="4">
    <source>
        <dbReference type="ARBA" id="ARBA00022475"/>
    </source>
</evidence>
<proteinExistence type="inferred from homology"/>
<comment type="caution">
    <text evidence="11">The sequence shown here is derived from an EMBL/GenBank/DDBJ whole genome shotgun (WGS) entry which is preliminary data.</text>
</comment>
<keyword evidence="3" id="KW-0813">Transport</keyword>
<evidence type="ECO:0000313" key="12">
    <source>
        <dbReference type="Proteomes" id="UP000309676"/>
    </source>
</evidence>
<evidence type="ECO:0000256" key="8">
    <source>
        <dbReference type="ARBA" id="ARBA00023002"/>
    </source>
</evidence>
<dbReference type="AlphaFoldDB" id="A0A5R9GHQ6"/>
<evidence type="ECO:0000256" key="3">
    <source>
        <dbReference type="ARBA" id="ARBA00022448"/>
    </source>
</evidence>
<keyword evidence="6" id="KW-0249">Electron transport</keyword>
<sequence length="119" mass="12649">MATHNKPAANGHGHEAHGAGTHGNHGSLKSYVIGFVLSIVLTIIPLVAVLGADLGRTTTMVVILAAAVLQFAIQLLFFMHLREGENARWNLMSLLLGVVILVTVVGGSIWIMTYNTVAH</sequence>
<dbReference type="InterPro" id="IPR014210">
    <property type="entry name" value="Cyt_o_ubiqinol_oxidase_su4"/>
</dbReference>
<accession>A0A5R9GHQ6</accession>
<dbReference type="Pfam" id="PF03626">
    <property type="entry name" value="COX4_pro"/>
    <property type="match status" value="1"/>
</dbReference>
<dbReference type="OrthoDB" id="2375888at2"/>
<protein>
    <submittedName>
        <fullName evidence="11">Cytochrome o ubiquinol oxidase subunit IV</fullName>
    </submittedName>
</protein>
<keyword evidence="4" id="KW-1003">Cell membrane</keyword>
<dbReference type="EMBL" id="VCIW01000011">
    <property type="protein sequence ID" value="TLS51015.1"/>
    <property type="molecule type" value="Genomic_DNA"/>
</dbReference>
<evidence type="ECO:0000256" key="6">
    <source>
        <dbReference type="ARBA" id="ARBA00022982"/>
    </source>
</evidence>
<dbReference type="NCBIfam" id="TIGR02847">
    <property type="entry name" value="CyoD"/>
    <property type="match status" value="1"/>
</dbReference>
<keyword evidence="7 10" id="KW-1133">Transmembrane helix</keyword>
<name>A0A5R9GHQ6_9BACL</name>
<dbReference type="InterPro" id="IPR005171">
    <property type="entry name" value="Cyt_c_oxidase_su4_prok"/>
</dbReference>
<evidence type="ECO:0000256" key="2">
    <source>
        <dbReference type="ARBA" id="ARBA00008079"/>
    </source>
</evidence>
<dbReference type="Proteomes" id="UP000309676">
    <property type="component" value="Unassembled WGS sequence"/>
</dbReference>
<dbReference type="RefSeq" id="WP_138195367.1">
    <property type="nucleotide sequence ID" value="NZ_VCIW01000011.1"/>
</dbReference>
<feature type="transmembrane region" description="Helical" evidence="10">
    <location>
        <begin position="91"/>
        <end position="112"/>
    </location>
</feature>
<dbReference type="InterPro" id="IPR050968">
    <property type="entry name" value="Cytochrome_c_oxidase_bac_sub4"/>
</dbReference>
<reference evidence="11 12" key="1">
    <citation type="submission" date="2019-05" db="EMBL/GenBank/DDBJ databases">
        <authorList>
            <person name="Narsing Rao M.P."/>
            <person name="Li W.J."/>
        </authorList>
    </citation>
    <scope>NUCLEOTIDE SEQUENCE [LARGE SCALE GENOMIC DNA]</scope>
    <source>
        <strain evidence="11 12">SYSU_K30003</strain>
    </source>
</reference>
<organism evidence="11 12">
    <name type="scientific">Paenibacillus antri</name>
    <dbReference type="NCBI Taxonomy" id="2582848"/>
    <lineage>
        <taxon>Bacteria</taxon>
        <taxon>Bacillati</taxon>
        <taxon>Bacillota</taxon>
        <taxon>Bacilli</taxon>
        <taxon>Bacillales</taxon>
        <taxon>Paenibacillaceae</taxon>
        <taxon>Paenibacillus</taxon>
    </lineage>
</organism>
<dbReference type="GO" id="GO:0009486">
    <property type="term" value="F:cytochrome bo3 ubiquinol oxidase activity"/>
    <property type="evidence" value="ECO:0007669"/>
    <property type="project" value="InterPro"/>
</dbReference>
<dbReference type="PANTHER" id="PTHR36835">
    <property type="entry name" value="CYTOCHROME BO(3) UBIQUINOL OXIDASE SUBUNIT 4"/>
    <property type="match status" value="1"/>
</dbReference>
<keyword evidence="9 10" id="KW-0472">Membrane</keyword>
<dbReference type="GO" id="GO:0009319">
    <property type="term" value="C:cytochrome o ubiquinol oxidase complex"/>
    <property type="evidence" value="ECO:0007669"/>
    <property type="project" value="TreeGrafter"/>
</dbReference>
<dbReference type="GO" id="GO:0015990">
    <property type="term" value="P:electron transport coupled proton transport"/>
    <property type="evidence" value="ECO:0007669"/>
    <property type="project" value="InterPro"/>
</dbReference>
<evidence type="ECO:0000313" key="11">
    <source>
        <dbReference type="EMBL" id="TLS51015.1"/>
    </source>
</evidence>
<evidence type="ECO:0000256" key="7">
    <source>
        <dbReference type="ARBA" id="ARBA00022989"/>
    </source>
</evidence>
<feature type="transmembrane region" description="Helical" evidence="10">
    <location>
        <begin position="31"/>
        <end position="52"/>
    </location>
</feature>
<dbReference type="GO" id="GO:0019646">
    <property type="term" value="P:aerobic electron transport chain"/>
    <property type="evidence" value="ECO:0007669"/>
    <property type="project" value="TreeGrafter"/>
</dbReference>
<evidence type="ECO:0000256" key="10">
    <source>
        <dbReference type="SAM" id="Phobius"/>
    </source>
</evidence>
<evidence type="ECO:0000256" key="1">
    <source>
        <dbReference type="ARBA" id="ARBA00004651"/>
    </source>
</evidence>
<feature type="transmembrane region" description="Helical" evidence="10">
    <location>
        <begin position="58"/>
        <end position="79"/>
    </location>
</feature>
<keyword evidence="12" id="KW-1185">Reference proteome</keyword>
<gene>
    <name evidence="11" type="primary">cyoD</name>
    <name evidence="11" type="ORF">FE782_16610</name>
</gene>
<dbReference type="GO" id="GO:0005886">
    <property type="term" value="C:plasma membrane"/>
    <property type="evidence" value="ECO:0007669"/>
    <property type="project" value="UniProtKB-SubCell"/>
</dbReference>
<dbReference type="GO" id="GO:0015078">
    <property type="term" value="F:proton transmembrane transporter activity"/>
    <property type="evidence" value="ECO:0007669"/>
    <property type="project" value="TreeGrafter"/>
</dbReference>
<evidence type="ECO:0000256" key="9">
    <source>
        <dbReference type="ARBA" id="ARBA00023136"/>
    </source>
</evidence>
<keyword evidence="5 10" id="KW-0812">Transmembrane</keyword>